<dbReference type="RefSeq" id="WP_117416370.1">
    <property type="nucleotide sequence ID" value="NZ_QOHO01000021.1"/>
</dbReference>
<comment type="caution">
    <text evidence="1">The sequence shown here is derived from an EMBL/GenBank/DDBJ whole genome shotgun (WGS) entry which is preliminary data.</text>
</comment>
<protein>
    <recommendedName>
        <fullName evidence="3">Competence protein ComFB</fullName>
    </recommendedName>
</protein>
<evidence type="ECO:0000313" key="1">
    <source>
        <dbReference type="EMBL" id="RFZ79606.1"/>
    </source>
</evidence>
<dbReference type="InterPro" id="IPR019657">
    <property type="entry name" value="ComFB"/>
</dbReference>
<organism evidence="1 2">
    <name type="scientific">Lacrimispora amygdalina</name>
    <dbReference type="NCBI Taxonomy" id="253257"/>
    <lineage>
        <taxon>Bacteria</taxon>
        <taxon>Bacillati</taxon>
        <taxon>Bacillota</taxon>
        <taxon>Clostridia</taxon>
        <taxon>Lachnospirales</taxon>
        <taxon>Lachnospiraceae</taxon>
        <taxon>Lacrimispora</taxon>
    </lineage>
</organism>
<name>A0A3E2NF31_9FIRM</name>
<reference evidence="1 2" key="1">
    <citation type="submission" date="2018-07" db="EMBL/GenBank/DDBJ databases">
        <title>New species, Clostridium PI-S10-A1B.</title>
        <authorList>
            <person name="Krishna G."/>
            <person name="Summeta K."/>
            <person name="Shikha S."/>
            <person name="Prabhu P.B."/>
            <person name="Suresh K."/>
        </authorList>
    </citation>
    <scope>NUCLEOTIDE SEQUENCE [LARGE SCALE GENOMIC DNA]</scope>
    <source>
        <strain evidence="1 2">PI-S10-A1B</strain>
    </source>
</reference>
<evidence type="ECO:0000313" key="2">
    <source>
        <dbReference type="Proteomes" id="UP000260680"/>
    </source>
</evidence>
<dbReference type="AlphaFoldDB" id="A0A3E2NF31"/>
<evidence type="ECO:0008006" key="3">
    <source>
        <dbReference type="Google" id="ProtNLM"/>
    </source>
</evidence>
<dbReference type="Pfam" id="PF10719">
    <property type="entry name" value="ComFB"/>
    <property type="match status" value="1"/>
</dbReference>
<dbReference type="Proteomes" id="UP000260680">
    <property type="component" value="Unassembled WGS sequence"/>
</dbReference>
<dbReference type="EMBL" id="QOHO01000021">
    <property type="protein sequence ID" value="RFZ79606.1"/>
    <property type="molecule type" value="Genomic_DNA"/>
</dbReference>
<gene>
    <name evidence="1" type="ORF">DS742_07475</name>
</gene>
<accession>A0A3E2NF31</accession>
<proteinExistence type="predicted"/>
<sequence>MYQVYNNSPFVPRNVMNELVEEKLDHLMHLVDMCCCSECRALVKELAMKELPSMHVTCMSEDVHARFAGMAAQTQANIVTAILHSAETVQKHSQHCPVQK</sequence>
<dbReference type="OrthoDB" id="5616024at2"/>